<dbReference type="AlphaFoldDB" id="A0A561T4Z7"/>
<dbReference type="Pfam" id="PF11239">
    <property type="entry name" value="DUF3040"/>
    <property type="match status" value="1"/>
</dbReference>
<gene>
    <name evidence="2" type="ORF">FHX44_118125</name>
</gene>
<accession>A0A561T4Z7</accession>
<sequence>MLSDHERKTLREVERQCMADDPDFTRAFEAGQTRLAGHPHQLGLTLAVVAAALLTTFLLVAGSLGSSVVVAAGTGLIIWAMRHRSTSTDRQTP</sequence>
<protein>
    <submittedName>
        <fullName evidence="2">DUF3040 family protein</fullName>
    </submittedName>
</protein>
<dbReference type="InterPro" id="IPR021401">
    <property type="entry name" value="DUF3040"/>
</dbReference>
<evidence type="ECO:0000256" key="1">
    <source>
        <dbReference type="SAM" id="Phobius"/>
    </source>
</evidence>
<comment type="caution">
    <text evidence="2">The sequence shown here is derived from an EMBL/GenBank/DDBJ whole genome shotgun (WGS) entry which is preliminary data.</text>
</comment>
<name>A0A561T4Z7_9PSEU</name>
<evidence type="ECO:0000313" key="2">
    <source>
        <dbReference type="EMBL" id="TWF82180.1"/>
    </source>
</evidence>
<keyword evidence="1" id="KW-1133">Transmembrane helix</keyword>
<evidence type="ECO:0000313" key="3">
    <source>
        <dbReference type="Proteomes" id="UP000321261"/>
    </source>
</evidence>
<keyword evidence="1" id="KW-0812">Transmembrane</keyword>
<proteinExistence type="predicted"/>
<organism evidence="2 3">
    <name type="scientific">Pseudonocardia hierapolitana</name>
    <dbReference type="NCBI Taxonomy" id="1128676"/>
    <lineage>
        <taxon>Bacteria</taxon>
        <taxon>Bacillati</taxon>
        <taxon>Actinomycetota</taxon>
        <taxon>Actinomycetes</taxon>
        <taxon>Pseudonocardiales</taxon>
        <taxon>Pseudonocardiaceae</taxon>
        <taxon>Pseudonocardia</taxon>
    </lineage>
</organism>
<dbReference type="Proteomes" id="UP000321261">
    <property type="component" value="Unassembled WGS sequence"/>
</dbReference>
<reference evidence="2 3" key="1">
    <citation type="submission" date="2019-06" db="EMBL/GenBank/DDBJ databases">
        <title>Sequencing the genomes of 1000 actinobacteria strains.</title>
        <authorList>
            <person name="Klenk H.-P."/>
        </authorList>
    </citation>
    <scope>NUCLEOTIDE SEQUENCE [LARGE SCALE GENOMIC DNA]</scope>
    <source>
        <strain evidence="2 3">DSM 45671</strain>
    </source>
</reference>
<dbReference type="EMBL" id="VIWU01000001">
    <property type="protein sequence ID" value="TWF82180.1"/>
    <property type="molecule type" value="Genomic_DNA"/>
</dbReference>
<keyword evidence="3" id="KW-1185">Reference proteome</keyword>
<feature type="transmembrane region" description="Helical" evidence="1">
    <location>
        <begin position="47"/>
        <end position="80"/>
    </location>
</feature>
<dbReference type="RefSeq" id="WP_170309238.1">
    <property type="nucleotide sequence ID" value="NZ_VIWU01000001.1"/>
</dbReference>
<keyword evidence="1" id="KW-0472">Membrane</keyword>